<gene>
    <name evidence="2" type="ORF">HMPREF0216_00904</name>
</gene>
<evidence type="ECO:0000313" key="2">
    <source>
        <dbReference type="EMBL" id="EKY28062.1"/>
    </source>
</evidence>
<sequence>MNEEQFNREKNYRVAIAIAKSMLVKEIIDKKDYKKINKLLVKKYNPVVGAL</sequence>
<dbReference type="Pfam" id="PF20612">
    <property type="entry name" value="SHOCT_2"/>
    <property type="match status" value="1"/>
</dbReference>
<dbReference type="InterPro" id="IPR046749">
    <property type="entry name" value="SHOCT_2"/>
</dbReference>
<organism evidence="2 3">
    <name type="scientific">Clostridium celatum DSM 1785</name>
    <dbReference type="NCBI Taxonomy" id="545697"/>
    <lineage>
        <taxon>Bacteria</taxon>
        <taxon>Bacillati</taxon>
        <taxon>Bacillota</taxon>
        <taxon>Clostridia</taxon>
        <taxon>Eubacteriales</taxon>
        <taxon>Clostridiaceae</taxon>
        <taxon>Clostridium</taxon>
    </lineage>
</organism>
<name>L1QKF8_9CLOT</name>
<protein>
    <recommendedName>
        <fullName evidence="1">SHOCT-like domain-containing protein</fullName>
    </recommendedName>
</protein>
<dbReference type="eggNOG" id="ENOG5033BTX">
    <property type="taxonomic scope" value="Bacteria"/>
</dbReference>
<feature type="domain" description="SHOCT-like" evidence="1">
    <location>
        <begin position="1"/>
        <end position="51"/>
    </location>
</feature>
<comment type="caution">
    <text evidence="2">The sequence shown here is derived from an EMBL/GenBank/DDBJ whole genome shotgun (WGS) entry which is preliminary data.</text>
</comment>
<accession>L1QKF8</accession>
<dbReference type="EMBL" id="AMEZ01000026">
    <property type="protein sequence ID" value="EKY28062.1"/>
    <property type="molecule type" value="Genomic_DNA"/>
</dbReference>
<dbReference type="HOGENOM" id="CLU_179778_2_1_9"/>
<dbReference type="RefSeq" id="WP_005211510.1">
    <property type="nucleotide sequence ID" value="NZ_KB291618.1"/>
</dbReference>
<dbReference type="AlphaFoldDB" id="L1QKF8"/>
<evidence type="ECO:0000313" key="3">
    <source>
        <dbReference type="Proteomes" id="UP000010420"/>
    </source>
</evidence>
<reference evidence="2 3" key="1">
    <citation type="submission" date="2012-05" db="EMBL/GenBank/DDBJ databases">
        <authorList>
            <person name="Weinstock G."/>
            <person name="Sodergren E."/>
            <person name="Lobos E.A."/>
            <person name="Fulton L."/>
            <person name="Fulton R."/>
            <person name="Courtney L."/>
            <person name="Fronick C."/>
            <person name="O'Laughlin M."/>
            <person name="Godfrey J."/>
            <person name="Wilson R.M."/>
            <person name="Miner T."/>
            <person name="Farmer C."/>
            <person name="Delehaunty K."/>
            <person name="Cordes M."/>
            <person name="Minx P."/>
            <person name="Tomlinson C."/>
            <person name="Chen J."/>
            <person name="Wollam A."/>
            <person name="Pepin K.H."/>
            <person name="Bhonagiri V."/>
            <person name="Zhang X."/>
            <person name="Suruliraj S."/>
            <person name="Warren W."/>
            <person name="Mitreva M."/>
            <person name="Mardis E.R."/>
            <person name="Wilson R.K."/>
        </authorList>
    </citation>
    <scope>NUCLEOTIDE SEQUENCE [LARGE SCALE GENOMIC DNA]</scope>
    <source>
        <strain evidence="2 3">DSM 1785</strain>
    </source>
</reference>
<dbReference type="STRING" id="545697.HMPREF0216_00904"/>
<evidence type="ECO:0000259" key="1">
    <source>
        <dbReference type="Pfam" id="PF20612"/>
    </source>
</evidence>
<dbReference type="Proteomes" id="UP000010420">
    <property type="component" value="Unassembled WGS sequence"/>
</dbReference>
<dbReference type="PATRIC" id="fig|545697.3.peg.891"/>
<proteinExistence type="predicted"/>
<keyword evidence="3" id="KW-1185">Reference proteome</keyword>